<keyword evidence="2" id="KW-1185">Reference proteome</keyword>
<name>A0A328WV63_9FLAO</name>
<sequence length="146" mass="16934">MKVFTLVFLSLFLTKNCNQKEKEEMKKATIEYQAISRGSYFNIQIQNEVLSVVRNRGEKAKSYQLAKEDFKELADLFVKIDLNQLENYKGPAEKRFYDGAAMANVRIVYEGKLYQSQTFDHDSPPVEIEAFVNKIVSFVKTENNDN</sequence>
<evidence type="ECO:0000313" key="2">
    <source>
        <dbReference type="Proteomes" id="UP000249518"/>
    </source>
</evidence>
<evidence type="ECO:0000313" key="1">
    <source>
        <dbReference type="EMBL" id="RAR46759.1"/>
    </source>
</evidence>
<accession>A0A328WV63</accession>
<protein>
    <submittedName>
        <fullName evidence="1">Uncharacterized protein</fullName>
    </submittedName>
</protein>
<comment type="caution">
    <text evidence="1">The sequence shown here is derived from an EMBL/GenBank/DDBJ whole genome shotgun (WGS) entry which is preliminary data.</text>
</comment>
<dbReference type="RefSeq" id="WP_112087058.1">
    <property type="nucleotide sequence ID" value="NZ_QLSV01000015.1"/>
</dbReference>
<gene>
    <name evidence="1" type="ORF">B0I10_11568</name>
</gene>
<dbReference type="AlphaFoldDB" id="A0A328WV63"/>
<reference evidence="1 2" key="1">
    <citation type="submission" date="2018-06" db="EMBL/GenBank/DDBJ databases">
        <title>Genomic Encyclopedia of Type Strains, Phase III (KMG-III): the genomes of soil and plant-associated and newly described type strains.</title>
        <authorList>
            <person name="Whitman W."/>
        </authorList>
    </citation>
    <scope>NUCLEOTIDE SEQUENCE [LARGE SCALE GENOMIC DNA]</scope>
    <source>
        <strain evidence="1 2">CGMCC 1.12504</strain>
    </source>
</reference>
<proteinExistence type="predicted"/>
<dbReference type="EMBL" id="QLSV01000015">
    <property type="protein sequence ID" value="RAR46759.1"/>
    <property type="molecule type" value="Genomic_DNA"/>
</dbReference>
<dbReference type="OrthoDB" id="1446480at2"/>
<dbReference type="Proteomes" id="UP000249518">
    <property type="component" value="Unassembled WGS sequence"/>
</dbReference>
<organism evidence="1 2">
    <name type="scientific">Flavobacterium lacus</name>
    <dbReference type="NCBI Taxonomy" id="1353778"/>
    <lineage>
        <taxon>Bacteria</taxon>
        <taxon>Pseudomonadati</taxon>
        <taxon>Bacteroidota</taxon>
        <taxon>Flavobacteriia</taxon>
        <taxon>Flavobacteriales</taxon>
        <taxon>Flavobacteriaceae</taxon>
        <taxon>Flavobacterium</taxon>
    </lineage>
</organism>